<protein>
    <recommendedName>
        <fullName evidence="6">Serine protease HTRA2, mitochondrial</fullName>
        <ecNumber evidence="5">3.4.21.108</ecNumber>
    </recommendedName>
    <alternativeName>
        <fullName evidence="17">High temperature requirement protein A2</fullName>
    </alternativeName>
</protein>
<evidence type="ECO:0000256" key="2">
    <source>
        <dbReference type="ARBA" id="ARBA00004304"/>
    </source>
</evidence>
<dbReference type="EC" id="3.4.21.108" evidence="5"/>
<evidence type="ECO:0000256" key="11">
    <source>
        <dbReference type="ARBA" id="ARBA00022825"/>
    </source>
</evidence>
<dbReference type="SUPFAM" id="SSF50156">
    <property type="entry name" value="PDZ domain-like"/>
    <property type="match status" value="1"/>
</dbReference>
<keyword evidence="8" id="KW-0812">Transmembrane</keyword>
<dbReference type="GO" id="GO:0006915">
    <property type="term" value="P:apoptotic process"/>
    <property type="evidence" value="ECO:0007669"/>
    <property type="project" value="UniProtKB-KW"/>
</dbReference>
<dbReference type="PANTHER" id="PTHR22939">
    <property type="entry name" value="SERINE PROTEASE FAMILY S1C HTRA-RELATED"/>
    <property type="match status" value="1"/>
</dbReference>
<dbReference type="Pfam" id="PF17820">
    <property type="entry name" value="PDZ_6"/>
    <property type="match status" value="1"/>
</dbReference>
<dbReference type="Pfam" id="PF13365">
    <property type="entry name" value="Trypsin_2"/>
    <property type="match status" value="1"/>
</dbReference>
<comment type="similarity">
    <text evidence="4">Belongs to the peptidase S1C family.</text>
</comment>
<dbReference type="GO" id="GO:0004252">
    <property type="term" value="F:serine-type endopeptidase activity"/>
    <property type="evidence" value="ECO:0007669"/>
    <property type="project" value="InterPro"/>
</dbReference>
<dbReference type="AlphaFoldDB" id="A0AAN7ZHH1"/>
<dbReference type="GO" id="GO:0007005">
    <property type="term" value="P:mitochondrion organization"/>
    <property type="evidence" value="ECO:0007669"/>
    <property type="project" value="UniProtKB-ARBA"/>
</dbReference>
<comment type="caution">
    <text evidence="20">The sequence shown here is derived from an EMBL/GenBank/DDBJ whole genome shotgun (WGS) entry which is preliminary data.</text>
</comment>
<evidence type="ECO:0000313" key="21">
    <source>
        <dbReference type="Proteomes" id="UP001329430"/>
    </source>
</evidence>
<feature type="domain" description="PDZ" evidence="19">
    <location>
        <begin position="318"/>
        <end position="377"/>
    </location>
</feature>
<evidence type="ECO:0000256" key="13">
    <source>
        <dbReference type="ARBA" id="ARBA00022989"/>
    </source>
</evidence>
<keyword evidence="13" id="KW-1133">Transmembrane helix</keyword>
<evidence type="ECO:0000256" key="1">
    <source>
        <dbReference type="ARBA" id="ARBA00001760"/>
    </source>
</evidence>
<dbReference type="PANTHER" id="PTHR22939:SF129">
    <property type="entry name" value="SERINE PROTEASE HTRA2, MITOCHONDRIAL"/>
    <property type="match status" value="1"/>
</dbReference>
<evidence type="ECO:0000256" key="15">
    <source>
        <dbReference type="ARBA" id="ARBA00023136"/>
    </source>
</evidence>
<dbReference type="InterPro" id="IPR009003">
    <property type="entry name" value="Peptidase_S1_PA"/>
</dbReference>
<dbReference type="InterPro" id="IPR001478">
    <property type="entry name" value="PDZ"/>
</dbReference>
<evidence type="ECO:0000256" key="14">
    <source>
        <dbReference type="ARBA" id="ARBA00023128"/>
    </source>
</evidence>
<keyword evidence="7" id="KW-0645">Protease</keyword>
<keyword evidence="14" id="KW-0496">Mitochondrion</keyword>
<organism evidence="20 21">
    <name type="scientific">Pyrocoelia pectoralis</name>
    <dbReference type="NCBI Taxonomy" id="417401"/>
    <lineage>
        <taxon>Eukaryota</taxon>
        <taxon>Metazoa</taxon>
        <taxon>Ecdysozoa</taxon>
        <taxon>Arthropoda</taxon>
        <taxon>Hexapoda</taxon>
        <taxon>Insecta</taxon>
        <taxon>Pterygota</taxon>
        <taxon>Neoptera</taxon>
        <taxon>Endopterygota</taxon>
        <taxon>Coleoptera</taxon>
        <taxon>Polyphaga</taxon>
        <taxon>Elateriformia</taxon>
        <taxon>Elateroidea</taxon>
        <taxon>Lampyridae</taxon>
        <taxon>Lampyrinae</taxon>
        <taxon>Pyrocoelia</taxon>
    </lineage>
</organism>
<dbReference type="GO" id="GO:0043065">
    <property type="term" value="P:positive regulation of apoptotic process"/>
    <property type="evidence" value="ECO:0007669"/>
    <property type="project" value="UniProtKB-ARBA"/>
</dbReference>
<dbReference type="FunFam" id="2.40.10.120:FF:000004">
    <property type="entry name" value="Serine protease HTRA2, mitochondrial"/>
    <property type="match status" value="1"/>
</dbReference>
<evidence type="ECO:0000256" key="12">
    <source>
        <dbReference type="ARBA" id="ARBA00022946"/>
    </source>
</evidence>
<evidence type="ECO:0000256" key="9">
    <source>
        <dbReference type="ARBA" id="ARBA00022703"/>
    </source>
</evidence>
<keyword evidence="16" id="KW-0865">Zymogen</keyword>
<dbReference type="SMART" id="SM00228">
    <property type="entry name" value="PDZ"/>
    <property type="match status" value="1"/>
</dbReference>
<dbReference type="GO" id="GO:0031966">
    <property type="term" value="C:mitochondrial membrane"/>
    <property type="evidence" value="ECO:0007669"/>
    <property type="project" value="UniProtKB-SubCell"/>
</dbReference>
<evidence type="ECO:0000256" key="17">
    <source>
        <dbReference type="ARBA" id="ARBA00029644"/>
    </source>
</evidence>
<evidence type="ECO:0000256" key="4">
    <source>
        <dbReference type="ARBA" id="ARBA00010541"/>
    </source>
</evidence>
<evidence type="ECO:0000256" key="5">
    <source>
        <dbReference type="ARBA" id="ARBA00013033"/>
    </source>
</evidence>
<sequence>MFRVLNSSKLLKIQARTIIRTFALKSSNFKTKISRLLYAIGVGCTLTVLYQVSQKPAPLALDNSSLRHQFNFIDKVVKKCSPSVVYITIQNSNKIDPQTNQPQTLSNGSGFLIDENGWILTNAHVVINKPNSTVTVMLSDGSTYYATVENADMNMDLALLKIKPKRNLPYLPLGNSTDVVTGEWVVALGSPLSLSHSVTAGIVSSVDRKAEELGLINSSMRYIQTDAITTFGNSGGPLVNLDGNVIGINNLRVTAGISFAIPVDYAKKFVQSSKSIIKPTPVSYQSNKTAFLGIVPMFVTPQLIVTLNQYDMKVPDHLAGGILVWKVVKDAPAHIAGLQRGDIIIKINGASVSEVYDVYRFVKGNLQTLTMKVIRDGDEIQVKINVP</sequence>
<comment type="catalytic activity">
    <reaction evidence="1">
        <text>Cleavage of non-polar aliphatic amino-acids at the P1 position, with a preference for Val, Ile and Met. At the P2 and P3 positions, Arg is selected most strongly with a secondary preference for other hydrophilic residues.</text>
        <dbReference type="EC" id="3.4.21.108"/>
    </reaction>
</comment>
<keyword evidence="21" id="KW-1185">Reference proteome</keyword>
<dbReference type="EMBL" id="JAVRBK010000006">
    <property type="protein sequence ID" value="KAK5642337.1"/>
    <property type="molecule type" value="Genomic_DNA"/>
</dbReference>
<dbReference type="SUPFAM" id="SSF50494">
    <property type="entry name" value="Trypsin-like serine proteases"/>
    <property type="match status" value="1"/>
</dbReference>
<dbReference type="Gene3D" id="2.40.10.120">
    <property type="match status" value="1"/>
</dbReference>
<dbReference type="GO" id="GO:0006508">
    <property type="term" value="P:proteolysis"/>
    <property type="evidence" value="ECO:0007669"/>
    <property type="project" value="UniProtKB-KW"/>
</dbReference>
<dbReference type="GO" id="GO:0005758">
    <property type="term" value="C:mitochondrial intermembrane space"/>
    <property type="evidence" value="ECO:0007669"/>
    <property type="project" value="UniProtKB-SubCell"/>
</dbReference>
<name>A0AAN7ZHH1_9COLE</name>
<proteinExistence type="inferred from homology"/>
<comment type="function">
    <text evidence="18">Serine protease that shows proteolytic activity against a non-specific substrate beta-casein. Promotes or induces cell death either by direct binding to and inhibition of BIRC proteins (also called inhibitor of apoptosis proteins, IAPs), leading to an increase in caspase activity, or by a BIRC inhibition-independent, caspase-independent and serine protease activity-dependent mechanism. Can antagonize antiapoptotic activity of th/Diap1 by directly inducing the degradation of th/Diap1.</text>
</comment>
<evidence type="ECO:0000256" key="7">
    <source>
        <dbReference type="ARBA" id="ARBA00022670"/>
    </source>
</evidence>
<evidence type="ECO:0000256" key="6">
    <source>
        <dbReference type="ARBA" id="ARBA00016929"/>
    </source>
</evidence>
<evidence type="ECO:0000256" key="18">
    <source>
        <dbReference type="ARBA" id="ARBA00035606"/>
    </source>
</evidence>
<evidence type="ECO:0000256" key="8">
    <source>
        <dbReference type="ARBA" id="ARBA00022692"/>
    </source>
</evidence>
<gene>
    <name evidence="20" type="ORF">RI129_008504</name>
</gene>
<keyword evidence="11" id="KW-0720">Serine protease</keyword>
<keyword evidence="9" id="KW-0053">Apoptosis</keyword>
<keyword evidence="12" id="KW-0809">Transit peptide</keyword>
<keyword evidence="15" id="KW-0472">Membrane</keyword>
<evidence type="ECO:0000259" key="19">
    <source>
        <dbReference type="PROSITE" id="PS50106"/>
    </source>
</evidence>
<evidence type="ECO:0000256" key="10">
    <source>
        <dbReference type="ARBA" id="ARBA00022801"/>
    </source>
</evidence>
<evidence type="ECO:0000313" key="20">
    <source>
        <dbReference type="EMBL" id="KAK5642337.1"/>
    </source>
</evidence>
<keyword evidence="10" id="KW-0378">Hydrolase</keyword>
<comment type="subcellular location">
    <subcellularLocation>
        <location evidence="3">Mitochondrion intermembrane space</location>
        <topology evidence="3">Single-pass membrane protein</topology>
    </subcellularLocation>
    <subcellularLocation>
        <location evidence="2">Mitochondrion membrane</location>
        <topology evidence="2">Single-pass membrane protein</topology>
    </subcellularLocation>
</comment>
<dbReference type="Gene3D" id="2.30.42.10">
    <property type="match status" value="1"/>
</dbReference>
<dbReference type="InterPro" id="IPR001940">
    <property type="entry name" value="Peptidase_S1C"/>
</dbReference>
<dbReference type="PROSITE" id="PS50106">
    <property type="entry name" value="PDZ"/>
    <property type="match status" value="1"/>
</dbReference>
<reference evidence="20 21" key="1">
    <citation type="journal article" date="2024" name="Insects">
        <title>An Improved Chromosome-Level Genome Assembly of the Firefly Pyrocoelia pectoralis.</title>
        <authorList>
            <person name="Fu X."/>
            <person name="Meyer-Rochow V.B."/>
            <person name="Ballantyne L."/>
            <person name="Zhu X."/>
        </authorList>
    </citation>
    <scope>NUCLEOTIDE SEQUENCE [LARGE SCALE GENOMIC DNA]</scope>
    <source>
        <strain evidence="20">XCY_ONT2</strain>
    </source>
</reference>
<dbReference type="Proteomes" id="UP001329430">
    <property type="component" value="Chromosome 6"/>
</dbReference>
<evidence type="ECO:0000256" key="3">
    <source>
        <dbReference type="ARBA" id="ARBA00004375"/>
    </source>
</evidence>
<evidence type="ECO:0000256" key="16">
    <source>
        <dbReference type="ARBA" id="ARBA00023145"/>
    </source>
</evidence>
<dbReference type="PRINTS" id="PR00834">
    <property type="entry name" value="PROTEASES2C"/>
</dbReference>
<accession>A0AAN7ZHH1</accession>
<dbReference type="InterPro" id="IPR041489">
    <property type="entry name" value="PDZ_6"/>
</dbReference>
<dbReference type="InterPro" id="IPR036034">
    <property type="entry name" value="PDZ_sf"/>
</dbReference>